<dbReference type="PRINTS" id="PR00825">
    <property type="entry name" value="DOLALLERGEN"/>
</dbReference>
<dbReference type="Pfam" id="PF00151">
    <property type="entry name" value="Lipase"/>
    <property type="match status" value="1"/>
</dbReference>
<organism evidence="7">
    <name type="scientific">Timema monikensis</name>
    <dbReference type="NCBI Taxonomy" id="170555"/>
    <lineage>
        <taxon>Eukaryota</taxon>
        <taxon>Metazoa</taxon>
        <taxon>Ecdysozoa</taxon>
        <taxon>Arthropoda</taxon>
        <taxon>Hexapoda</taxon>
        <taxon>Insecta</taxon>
        <taxon>Pterygota</taxon>
        <taxon>Neoptera</taxon>
        <taxon>Polyneoptera</taxon>
        <taxon>Phasmatodea</taxon>
        <taxon>Timematodea</taxon>
        <taxon>Timematoidea</taxon>
        <taxon>Timematidae</taxon>
        <taxon>Timema</taxon>
    </lineage>
</organism>
<reference evidence="7" key="1">
    <citation type="submission" date="2020-11" db="EMBL/GenBank/DDBJ databases">
        <authorList>
            <person name="Tran Van P."/>
        </authorList>
    </citation>
    <scope>NUCLEOTIDE SEQUENCE</scope>
</reference>
<evidence type="ECO:0000256" key="1">
    <source>
        <dbReference type="ARBA" id="ARBA00004613"/>
    </source>
</evidence>
<comment type="subcellular location">
    <subcellularLocation>
        <location evidence="1">Secreted</location>
    </subcellularLocation>
</comment>
<protein>
    <recommendedName>
        <fullName evidence="6">Lipase domain-containing protein</fullName>
    </recommendedName>
</protein>
<evidence type="ECO:0000259" key="6">
    <source>
        <dbReference type="Pfam" id="PF00151"/>
    </source>
</evidence>
<dbReference type="GO" id="GO:0005615">
    <property type="term" value="C:extracellular space"/>
    <property type="evidence" value="ECO:0007669"/>
    <property type="project" value="TreeGrafter"/>
</dbReference>
<dbReference type="InterPro" id="IPR013818">
    <property type="entry name" value="Lipase"/>
</dbReference>
<feature type="domain" description="Lipase" evidence="6">
    <location>
        <begin position="104"/>
        <end position="376"/>
    </location>
</feature>
<dbReference type="InterPro" id="IPR033906">
    <property type="entry name" value="Lipase_N"/>
</dbReference>
<feature type="region of interest" description="Disordered" evidence="5">
    <location>
        <begin position="1"/>
        <end position="63"/>
    </location>
</feature>
<keyword evidence="3" id="KW-0964">Secreted</keyword>
<dbReference type="SUPFAM" id="SSF53474">
    <property type="entry name" value="alpha/beta-Hydrolases"/>
    <property type="match status" value="1"/>
</dbReference>
<dbReference type="GO" id="GO:0016298">
    <property type="term" value="F:lipase activity"/>
    <property type="evidence" value="ECO:0007669"/>
    <property type="project" value="InterPro"/>
</dbReference>
<dbReference type="EMBL" id="OB795298">
    <property type="protein sequence ID" value="CAD7432023.1"/>
    <property type="molecule type" value="Genomic_DNA"/>
</dbReference>
<dbReference type="Gene3D" id="3.40.50.1820">
    <property type="entry name" value="alpha/beta hydrolase"/>
    <property type="match status" value="1"/>
</dbReference>
<accession>A0A7R9EG66</accession>
<gene>
    <name evidence="7" type="ORF">TMSB3V08_LOCUS8742</name>
</gene>
<evidence type="ECO:0000256" key="4">
    <source>
        <dbReference type="RuleBase" id="RU004262"/>
    </source>
</evidence>
<dbReference type="CDD" id="cd00707">
    <property type="entry name" value="Pancreat_lipase_like"/>
    <property type="match status" value="1"/>
</dbReference>
<dbReference type="InterPro" id="IPR000734">
    <property type="entry name" value="TAG_lipase"/>
</dbReference>
<dbReference type="FunFam" id="3.40.50.1820:FF:000076">
    <property type="entry name" value="phospholipase A1"/>
    <property type="match status" value="1"/>
</dbReference>
<evidence type="ECO:0000313" key="7">
    <source>
        <dbReference type="EMBL" id="CAD7432023.1"/>
    </source>
</evidence>
<evidence type="ECO:0000256" key="5">
    <source>
        <dbReference type="SAM" id="MobiDB-lite"/>
    </source>
</evidence>
<dbReference type="PANTHER" id="PTHR11610">
    <property type="entry name" value="LIPASE"/>
    <property type="match status" value="1"/>
</dbReference>
<evidence type="ECO:0000256" key="2">
    <source>
        <dbReference type="ARBA" id="ARBA00010701"/>
    </source>
</evidence>
<dbReference type="GO" id="GO:0017171">
    <property type="term" value="F:serine hydrolase activity"/>
    <property type="evidence" value="ECO:0007669"/>
    <property type="project" value="TreeGrafter"/>
</dbReference>
<dbReference type="InterPro" id="IPR002334">
    <property type="entry name" value="Allerg_PlipaseA1"/>
</dbReference>
<dbReference type="AlphaFoldDB" id="A0A7R9EG66"/>
<dbReference type="PANTHER" id="PTHR11610:SF173">
    <property type="entry name" value="LIPASE DOMAIN-CONTAINING PROTEIN-RELATED"/>
    <property type="match status" value="1"/>
</dbReference>
<comment type="similarity">
    <text evidence="2 4">Belongs to the AB hydrolase superfamily. Lipase family.</text>
</comment>
<evidence type="ECO:0000256" key="3">
    <source>
        <dbReference type="ARBA" id="ARBA00022525"/>
    </source>
</evidence>
<dbReference type="GO" id="GO:0016042">
    <property type="term" value="P:lipid catabolic process"/>
    <property type="evidence" value="ECO:0007669"/>
    <property type="project" value="TreeGrafter"/>
</dbReference>
<sequence>MTYLWVAGSDSEEYDSCKSGSEDYDSCKSDSEEYDSCKSGSEDYDSYKSDSEEYDSCKSGSEEYDTLSSAQPITSELSPVLDESGQLHWVNLTGIHFPAKRWDATTGVKFYLYTQNNPSTASVITVNDASSLGNFDSSHETKIVVHGWRSNALSLDEIRSAYISSGEAVNVIMMDWSSGASNLVYEVCRENVVPAGEYLATLINFLASQGMNTASVHIMGHSLGAHIAGVAGNRQTSGTVGKVTGMDPAAPGYINVPAENHLNSDDASFVEVIHTCAGLLGWVDPLGHADFYPNGGTLSQPGCGADVAGTCSHSRSHNYFAESITTTVGFQSELCANWSTYQSGACAGNARALMGDKTPTGTRGSFYLATKSSSPYAEG</sequence>
<dbReference type="PRINTS" id="PR00821">
    <property type="entry name" value="TAGLIPASE"/>
</dbReference>
<proteinExistence type="inferred from homology"/>
<name>A0A7R9EG66_9NEOP</name>
<dbReference type="InterPro" id="IPR029058">
    <property type="entry name" value="AB_hydrolase_fold"/>
</dbReference>